<sequence>MKSQLFAAAIIFGFVISFAAAGVQSVGVHGSINCDNEVAAYIRLELWDKDRLDPDDLMANATTGKTGNFYIKGKESEVTTIDPELRIFHKCGVETAKCYRQTVIEIPDEYITDGAEPKNFYDAGNINLRTLPNTESKYCD</sequence>
<dbReference type="Gene3D" id="2.60.40.3330">
    <property type="match status" value="1"/>
</dbReference>
<evidence type="ECO:0000256" key="2">
    <source>
        <dbReference type="ARBA" id="ARBA00010112"/>
    </source>
</evidence>
<dbReference type="AlphaFoldDB" id="A0A914PUL7"/>
<evidence type="ECO:0000313" key="7">
    <source>
        <dbReference type="WBParaSite" id="PDA_v2.g19982.t1"/>
    </source>
</evidence>
<keyword evidence="3" id="KW-0964">Secreted</keyword>
<evidence type="ECO:0000256" key="5">
    <source>
        <dbReference type="SAM" id="SignalP"/>
    </source>
</evidence>
<dbReference type="GO" id="GO:0005576">
    <property type="term" value="C:extracellular region"/>
    <property type="evidence" value="ECO:0007669"/>
    <property type="project" value="UniProtKB-SubCell"/>
</dbReference>
<dbReference type="InterPro" id="IPR038479">
    <property type="entry name" value="Transthyretin-like_sf"/>
</dbReference>
<evidence type="ECO:0000313" key="6">
    <source>
        <dbReference type="Proteomes" id="UP000887578"/>
    </source>
</evidence>
<protein>
    <submittedName>
        <fullName evidence="7">Uncharacterized protein</fullName>
    </submittedName>
</protein>
<dbReference type="PANTHER" id="PTHR21700:SF30">
    <property type="entry name" value="TRANSTHYRETIN-LIKE FAMILY PROTEIN"/>
    <property type="match status" value="1"/>
</dbReference>
<proteinExistence type="inferred from homology"/>
<name>A0A914PUL7_9BILA</name>
<evidence type="ECO:0000256" key="1">
    <source>
        <dbReference type="ARBA" id="ARBA00004613"/>
    </source>
</evidence>
<dbReference type="WBParaSite" id="PDA_v2.g19982.t1">
    <property type="protein sequence ID" value="PDA_v2.g19982.t1"/>
    <property type="gene ID" value="PDA_v2.g19982"/>
</dbReference>
<dbReference type="PANTHER" id="PTHR21700">
    <property type="entry name" value="TRANSTHYRETIN-LIKE FAMILY PROTEIN-RELATED"/>
    <property type="match status" value="1"/>
</dbReference>
<dbReference type="Pfam" id="PF01060">
    <property type="entry name" value="TTR-52"/>
    <property type="match status" value="1"/>
</dbReference>
<organism evidence="6 7">
    <name type="scientific">Panagrolaimus davidi</name>
    <dbReference type="NCBI Taxonomy" id="227884"/>
    <lineage>
        <taxon>Eukaryota</taxon>
        <taxon>Metazoa</taxon>
        <taxon>Ecdysozoa</taxon>
        <taxon>Nematoda</taxon>
        <taxon>Chromadorea</taxon>
        <taxon>Rhabditida</taxon>
        <taxon>Tylenchina</taxon>
        <taxon>Panagrolaimomorpha</taxon>
        <taxon>Panagrolaimoidea</taxon>
        <taxon>Panagrolaimidae</taxon>
        <taxon>Panagrolaimus</taxon>
    </lineage>
</organism>
<feature type="signal peptide" evidence="5">
    <location>
        <begin position="1"/>
        <end position="25"/>
    </location>
</feature>
<feature type="chain" id="PRO_5037056005" evidence="5">
    <location>
        <begin position="26"/>
        <end position="140"/>
    </location>
</feature>
<comment type="subcellular location">
    <subcellularLocation>
        <location evidence="1">Secreted</location>
    </subcellularLocation>
</comment>
<comment type="similarity">
    <text evidence="2">Belongs to the nematode transthyretin-like family.</text>
</comment>
<evidence type="ECO:0000256" key="3">
    <source>
        <dbReference type="ARBA" id="ARBA00022525"/>
    </source>
</evidence>
<dbReference type="Proteomes" id="UP000887578">
    <property type="component" value="Unplaced"/>
</dbReference>
<accession>A0A914PUL7</accession>
<evidence type="ECO:0000256" key="4">
    <source>
        <dbReference type="ARBA" id="ARBA00022729"/>
    </source>
</evidence>
<keyword evidence="4 5" id="KW-0732">Signal</keyword>
<keyword evidence="6" id="KW-1185">Reference proteome</keyword>
<dbReference type="GO" id="GO:0009986">
    <property type="term" value="C:cell surface"/>
    <property type="evidence" value="ECO:0007669"/>
    <property type="project" value="InterPro"/>
</dbReference>
<dbReference type="InterPro" id="IPR001534">
    <property type="entry name" value="Transthyretin-like"/>
</dbReference>
<reference evidence="7" key="1">
    <citation type="submission" date="2022-11" db="UniProtKB">
        <authorList>
            <consortium name="WormBaseParasite"/>
        </authorList>
    </citation>
    <scope>IDENTIFICATION</scope>
</reference>